<dbReference type="AlphaFoldDB" id="A0A212JVF6"/>
<dbReference type="EMBL" id="FLUN01000001">
    <property type="protein sequence ID" value="SBW03377.1"/>
    <property type="molecule type" value="Genomic_DNA"/>
</dbReference>
<sequence>MKNIRQMLCSRGAAWFPAMIPTKSAGISGVSCVRKHINPTRVAGDRLTDFVSIIGSLPWGTV</sequence>
<evidence type="ECO:0000313" key="1">
    <source>
        <dbReference type="EMBL" id="SBW03377.1"/>
    </source>
</evidence>
<organism evidence="1">
    <name type="scientific">uncultured Eubacteriales bacterium</name>
    <dbReference type="NCBI Taxonomy" id="172733"/>
    <lineage>
        <taxon>Bacteria</taxon>
        <taxon>Bacillati</taxon>
        <taxon>Bacillota</taxon>
        <taxon>Clostridia</taxon>
        <taxon>Eubacteriales</taxon>
        <taxon>environmental samples</taxon>
    </lineage>
</organism>
<gene>
    <name evidence="1" type="ORF">KL86CLO1_11771</name>
</gene>
<accession>A0A212JVF6</accession>
<reference evidence="1" key="1">
    <citation type="submission" date="2016-04" db="EMBL/GenBank/DDBJ databases">
        <authorList>
            <person name="Evans L.H."/>
            <person name="Alamgir A."/>
            <person name="Owens N."/>
            <person name="Weber N.D."/>
            <person name="Virtaneva K."/>
            <person name="Barbian K."/>
            <person name="Babar A."/>
            <person name="Rosenke K."/>
        </authorList>
    </citation>
    <scope>NUCLEOTIDE SEQUENCE</scope>
    <source>
        <strain evidence="1">86</strain>
    </source>
</reference>
<name>A0A212JVF6_9FIRM</name>
<protein>
    <submittedName>
        <fullName evidence="1">Uncharacterized protein</fullName>
    </submittedName>
</protein>
<proteinExistence type="predicted"/>